<comment type="caution">
    <text evidence="5">The sequence shown here is derived from an EMBL/GenBank/DDBJ whole genome shotgun (WGS) entry which is preliminary data.</text>
</comment>
<dbReference type="Gene3D" id="3.30.70.870">
    <property type="entry name" value="Elongation Factor G (Translational Gtpase), domain 3"/>
    <property type="match status" value="1"/>
</dbReference>
<dbReference type="InterPro" id="IPR035649">
    <property type="entry name" value="EFG_V"/>
</dbReference>
<dbReference type="InterPro" id="IPR041095">
    <property type="entry name" value="EFG_II"/>
</dbReference>
<evidence type="ECO:0000313" key="5">
    <source>
        <dbReference type="EMBL" id="GMG36465.1"/>
    </source>
</evidence>
<keyword evidence="3" id="KW-0342">GTP-binding</keyword>
<dbReference type="SMART" id="SM00838">
    <property type="entry name" value="EFG_C"/>
    <property type="match status" value="1"/>
</dbReference>
<dbReference type="Gene3D" id="3.40.50.300">
    <property type="entry name" value="P-loop containing nucleotide triphosphate hydrolases"/>
    <property type="match status" value="1"/>
</dbReference>
<dbReference type="InterPro" id="IPR035647">
    <property type="entry name" value="EFG_III/V"/>
</dbReference>
<dbReference type="InterPro" id="IPR004161">
    <property type="entry name" value="EFTu-like_2"/>
</dbReference>
<dbReference type="SUPFAM" id="SSF52540">
    <property type="entry name" value="P-loop containing nucleoside triphosphate hydrolases"/>
    <property type="match status" value="1"/>
</dbReference>
<feature type="domain" description="Elongation factor EFG" evidence="4">
    <location>
        <begin position="551"/>
        <end position="674"/>
    </location>
</feature>
<evidence type="ECO:0000313" key="6">
    <source>
        <dbReference type="Proteomes" id="UP001165063"/>
    </source>
</evidence>
<keyword evidence="2" id="KW-0648">Protein biosynthesis</keyword>
<dbReference type="FunFam" id="3.30.70.870:FF:000002">
    <property type="entry name" value="Translation elongation factor 2"/>
    <property type="match status" value="1"/>
</dbReference>
<keyword evidence="6" id="KW-1185">Reference proteome</keyword>
<reference evidence="5" key="1">
    <citation type="submission" date="2023-04" db="EMBL/GenBank/DDBJ databases">
        <title>Ambrosiozyma monospora NBRC 1965.</title>
        <authorList>
            <person name="Ichikawa N."/>
            <person name="Sato H."/>
            <person name="Tonouchi N."/>
        </authorList>
    </citation>
    <scope>NUCLEOTIDE SEQUENCE</scope>
    <source>
        <strain evidence="5">NBRC 1965</strain>
    </source>
</reference>
<evidence type="ECO:0000256" key="2">
    <source>
        <dbReference type="ARBA" id="ARBA00022917"/>
    </source>
</evidence>
<evidence type="ECO:0000259" key="4">
    <source>
        <dbReference type="SMART" id="SM00838"/>
    </source>
</evidence>
<dbReference type="CDD" id="cd16262">
    <property type="entry name" value="EFG_III"/>
    <property type="match status" value="1"/>
</dbReference>
<dbReference type="GO" id="GO:0005525">
    <property type="term" value="F:GTP binding"/>
    <property type="evidence" value="ECO:0007669"/>
    <property type="project" value="UniProtKB-KW"/>
</dbReference>
<dbReference type="InterPro" id="IPR009022">
    <property type="entry name" value="EFG_III"/>
</dbReference>
<gene>
    <name evidence="5" type="ORF">Amon01_000468000</name>
</gene>
<name>A0A9W6YY02_AMBMO</name>
<dbReference type="Pfam" id="PF14492">
    <property type="entry name" value="EFG_III"/>
    <property type="match status" value="1"/>
</dbReference>
<dbReference type="InterPro" id="IPR000640">
    <property type="entry name" value="EFG_V-like"/>
</dbReference>
<sequence length="678" mass="74274">MDRAGAGFGRTVKEIVARLGTRVVLVNVPYFVKDPQTGEMIFQGVLDIFNKKLLVWKSEDGKNVEVTDINDEEKYPELYEECMNCREAAIEQLGEFDEEVINSFFETEDYMKVPADVIKEALRKATLEGYAVPVLCGSSFKNIGVQPLIEAVNDYLPSPVDVNPPEITASSLARSSKSKKHSKKKAAVEVETTLPVSVDPKFGCVINKKKHVTSALAFKVITHPIRGIMVFVRVYSGKLQPGATVVNTTTGEKIRIGKLLLMHGDVPEEVKFLNAGNIGVITATDNISTGDTLITNALTKTPSQLSSQESHAKLLPIEIPPPVFSVSIEPSTPSDKRKLDNALAQLLKEDPSLKLGYDEEADQTILSGMGELHLEITKERLLTDMKVNADIGEIRVTYKETITSPTVEFSKSVDSVGAKESFSVSLSLDSYEGALDDTPFINEENSFVLEQDQNIVIFEKGSTPSNVQKALDAPEYHFGVAYDALLSAIIAGINGSLQIGGKIARLPLHSCVVRVKKWTVPTEATSASDLVQVSRLAVNDALASLSEKEATIMEPIMNVSVFLHDADLGVVSQDLMNARNARINAIDDEASAHAGDLVVWAKEQSEKTYIPHDPTLQYMKLNQSVGKKVIRAEAPLKEMIGYLPRLRSLTQGRGVYDMEFQGMQRANRDRLSHILGGA</sequence>
<dbReference type="AlphaFoldDB" id="A0A9W6YY02"/>
<dbReference type="OrthoDB" id="198619at2759"/>
<dbReference type="GO" id="GO:0005739">
    <property type="term" value="C:mitochondrion"/>
    <property type="evidence" value="ECO:0007669"/>
    <property type="project" value="TreeGrafter"/>
</dbReference>
<dbReference type="GO" id="GO:0032543">
    <property type="term" value="P:mitochondrial translation"/>
    <property type="evidence" value="ECO:0007669"/>
    <property type="project" value="TreeGrafter"/>
</dbReference>
<evidence type="ECO:0000256" key="1">
    <source>
        <dbReference type="ARBA" id="ARBA00022741"/>
    </source>
</evidence>
<proteinExistence type="predicted"/>
<dbReference type="Gene3D" id="3.30.70.240">
    <property type="match status" value="1"/>
</dbReference>
<keyword evidence="1" id="KW-0547">Nucleotide-binding</keyword>
<dbReference type="Pfam" id="PF03144">
    <property type="entry name" value="GTP_EFTU_D2"/>
    <property type="match status" value="1"/>
</dbReference>
<dbReference type="PANTHER" id="PTHR43261:SF1">
    <property type="entry name" value="RIBOSOME-RELEASING FACTOR 2, MITOCHONDRIAL"/>
    <property type="match status" value="1"/>
</dbReference>
<protein>
    <submittedName>
        <fullName evidence="5">Unnamed protein product</fullName>
    </submittedName>
</protein>
<dbReference type="InterPro" id="IPR009000">
    <property type="entry name" value="Transl_B-barrel_sf"/>
</dbReference>
<dbReference type="EMBL" id="BSXU01002321">
    <property type="protein sequence ID" value="GMG36465.1"/>
    <property type="molecule type" value="Genomic_DNA"/>
</dbReference>
<dbReference type="InterPro" id="IPR027417">
    <property type="entry name" value="P-loop_NTPase"/>
</dbReference>
<accession>A0A9W6YY02</accession>
<dbReference type="Gene3D" id="2.40.30.10">
    <property type="entry name" value="Translation factors"/>
    <property type="match status" value="1"/>
</dbReference>
<dbReference type="CDD" id="cd03713">
    <property type="entry name" value="EFG_mtEFG_C"/>
    <property type="match status" value="1"/>
</dbReference>
<dbReference type="Proteomes" id="UP001165063">
    <property type="component" value="Unassembled WGS sequence"/>
</dbReference>
<evidence type="ECO:0000256" key="3">
    <source>
        <dbReference type="ARBA" id="ARBA00023134"/>
    </source>
</evidence>
<dbReference type="SUPFAM" id="SSF50447">
    <property type="entry name" value="Translation proteins"/>
    <property type="match status" value="1"/>
</dbReference>
<dbReference type="PANTHER" id="PTHR43261">
    <property type="entry name" value="TRANSLATION ELONGATION FACTOR G-RELATED"/>
    <property type="match status" value="1"/>
</dbReference>
<dbReference type="GO" id="GO:0003924">
    <property type="term" value="F:GTPase activity"/>
    <property type="evidence" value="ECO:0007669"/>
    <property type="project" value="TreeGrafter"/>
</dbReference>
<dbReference type="GO" id="GO:0032790">
    <property type="term" value="P:ribosome disassembly"/>
    <property type="evidence" value="ECO:0007669"/>
    <property type="project" value="TreeGrafter"/>
</dbReference>
<dbReference type="SUPFAM" id="SSF54980">
    <property type="entry name" value="EF-G C-terminal domain-like"/>
    <property type="match status" value="2"/>
</dbReference>
<organism evidence="5 6">
    <name type="scientific">Ambrosiozyma monospora</name>
    <name type="common">Yeast</name>
    <name type="synonym">Endomycopsis monosporus</name>
    <dbReference type="NCBI Taxonomy" id="43982"/>
    <lineage>
        <taxon>Eukaryota</taxon>
        <taxon>Fungi</taxon>
        <taxon>Dikarya</taxon>
        <taxon>Ascomycota</taxon>
        <taxon>Saccharomycotina</taxon>
        <taxon>Pichiomycetes</taxon>
        <taxon>Pichiales</taxon>
        <taxon>Pichiaceae</taxon>
        <taxon>Ambrosiozyma</taxon>
    </lineage>
</organism>
<dbReference type="Pfam" id="PF00679">
    <property type="entry name" value="EFG_C"/>
    <property type="match status" value="1"/>
</dbReference>